<organism evidence="2 3">
    <name type="scientific">Corynebacterium kroppenstedtii</name>
    <dbReference type="NCBI Taxonomy" id="161879"/>
    <lineage>
        <taxon>Bacteria</taxon>
        <taxon>Bacillati</taxon>
        <taxon>Actinomycetota</taxon>
        <taxon>Actinomycetes</taxon>
        <taxon>Mycobacteriales</taxon>
        <taxon>Corynebacteriaceae</taxon>
        <taxon>Corynebacterium</taxon>
    </lineage>
</organism>
<protein>
    <submittedName>
        <fullName evidence="2">Uncharacterized protein</fullName>
    </submittedName>
</protein>
<dbReference type="Proteomes" id="UP000249432">
    <property type="component" value="Unassembled WGS sequence"/>
</dbReference>
<keyword evidence="1" id="KW-0812">Transmembrane</keyword>
<dbReference type="AlphaFoldDB" id="A0A2W5UZ36"/>
<reference evidence="2 3" key="1">
    <citation type="submission" date="2017-08" db="EMBL/GenBank/DDBJ databases">
        <title>Infants hospitalized years apart are colonized by the same room-sourced microbial strains.</title>
        <authorList>
            <person name="Brooks B."/>
            <person name="Olm M.R."/>
            <person name="Firek B.A."/>
            <person name="Baker R."/>
            <person name="Thomas B.C."/>
            <person name="Morowitz M.J."/>
            <person name="Banfield J.F."/>
        </authorList>
    </citation>
    <scope>NUCLEOTIDE SEQUENCE [LARGE SCALE GENOMIC DNA]</scope>
    <source>
        <strain evidence="2">S2_003_000_R1_3</strain>
    </source>
</reference>
<dbReference type="EMBL" id="QFRA01000082">
    <property type="protein sequence ID" value="PZR03011.1"/>
    <property type="molecule type" value="Genomic_DNA"/>
</dbReference>
<evidence type="ECO:0000313" key="3">
    <source>
        <dbReference type="Proteomes" id="UP000249432"/>
    </source>
</evidence>
<name>A0A2W5UZ36_9CORY</name>
<sequence length="75" mass="8485">MSNQSNHPPAQRITRAMLLALIIAVCVMAIEWRLLSVFNVEDRVNVFAIIAVTTSVAIGFVIGQWTRKCWQKQND</sequence>
<evidence type="ECO:0000256" key="1">
    <source>
        <dbReference type="SAM" id="Phobius"/>
    </source>
</evidence>
<keyword evidence="1" id="KW-0472">Membrane</keyword>
<dbReference type="RefSeq" id="WP_296138598.1">
    <property type="nucleotide sequence ID" value="NZ_QFRA01000082.1"/>
</dbReference>
<feature type="transmembrane region" description="Helical" evidence="1">
    <location>
        <begin position="12"/>
        <end position="32"/>
    </location>
</feature>
<evidence type="ECO:0000313" key="2">
    <source>
        <dbReference type="EMBL" id="PZR03011.1"/>
    </source>
</evidence>
<comment type="caution">
    <text evidence="2">The sequence shown here is derived from an EMBL/GenBank/DDBJ whole genome shotgun (WGS) entry which is preliminary data.</text>
</comment>
<gene>
    <name evidence="2" type="ORF">DI525_11195</name>
</gene>
<accession>A0A2W5UZ36</accession>
<proteinExistence type="predicted"/>
<feature type="transmembrane region" description="Helical" evidence="1">
    <location>
        <begin position="44"/>
        <end position="63"/>
    </location>
</feature>
<keyword evidence="1" id="KW-1133">Transmembrane helix</keyword>